<dbReference type="Gene3D" id="1.10.10.10">
    <property type="entry name" value="Winged helix-like DNA-binding domain superfamily/Winged helix DNA-binding domain"/>
    <property type="match status" value="1"/>
</dbReference>
<dbReference type="SMART" id="SM00421">
    <property type="entry name" value="HTH_LUXR"/>
    <property type="match status" value="1"/>
</dbReference>
<dbReference type="PRINTS" id="PR00038">
    <property type="entry name" value="HTHLUXR"/>
</dbReference>
<reference evidence="3 4" key="1">
    <citation type="submission" date="2019-09" db="EMBL/GenBank/DDBJ databases">
        <title>Genomic diversity of phyloplane-associated Pantoea species in Pakistan cotton crop.</title>
        <authorList>
            <person name="Tufail M.R."/>
            <person name="Cook D.R."/>
        </authorList>
    </citation>
    <scope>NUCLEOTIDE SEQUENCE [LARGE SCALE GENOMIC DNA]</scope>
    <source>
        <strain evidence="3 4">B_8</strain>
    </source>
</reference>
<sequence length="210" mass="24058">MNMELVESGSIKKSVIFITDDMFFRRGVADYRGETYTTSAYNSSLLLTMLMNHVESVFILDIFNFITEIDNDTFRVIKNAALRNSIFFLYSNKYQKLTSDFVTVNAQLIERRQPLVKMLQSVMGGLIHAKGDSDRITPASVHFTKRESQVLNRLIKGDSINMIGMSLGICDKTVLIYKHKALNKLGCRNSRFFYSMLNHFNLGADIHRAF</sequence>
<evidence type="ECO:0000313" key="4">
    <source>
        <dbReference type="Proteomes" id="UP000324255"/>
    </source>
</evidence>
<evidence type="ECO:0000313" key="3">
    <source>
        <dbReference type="EMBL" id="KAA6122433.1"/>
    </source>
</evidence>
<evidence type="ECO:0000259" key="2">
    <source>
        <dbReference type="SMART" id="SM00421"/>
    </source>
</evidence>
<dbReference type="GO" id="GO:0006355">
    <property type="term" value="P:regulation of DNA-templated transcription"/>
    <property type="evidence" value="ECO:0007669"/>
    <property type="project" value="InterPro"/>
</dbReference>
<protein>
    <submittedName>
        <fullName evidence="3">Response regulator transcription factor</fullName>
    </submittedName>
</protein>
<dbReference type="AlphaFoldDB" id="A0AB34CGU5"/>
<keyword evidence="1" id="KW-0238">DNA-binding</keyword>
<dbReference type="InterPro" id="IPR016032">
    <property type="entry name" value="Sig_transdc_resp-reg_C-effctor"/>
</dbReference>
<gene>
    <name evidence="3" type="ORF">F3I20_15530</name>
</gene>
<comment type="caution">
    <text evidence="3">The sequence shown here is derived from an EMBL/GenBank/DDBJ whole genome shotgun (WGS) entry which is preliminary data.</text>
</comment>
<dbReference type="SUPFAM" id="SSF46894">
    <property type="entry name" value="C-terminal effector domain of the bipartite response regulators"/>
    <property type="match status" value="1"/>
</dbReference>
<dbReference type="GO" id="GO:0003677">
    <property type="term" value="F:DNA binding"/>
    <property type="evidence" value="ECO:0007669"/>
    <property type="project" value="UniProtKB-KW"/>
</dbReference>
<organism evidence="3 4">
    <name type="scientific">Candidatus Pantoea gossypiicola</name>
    <dbReference type="NCBI Taxonomy" id="2608008"/>
    <lineage>
        <taxon>Bacteria</taxon>
        <taxon>Pseudomonadati</taxon>
        <taxon>Pseudomonadota</taxon>
        <taxon>Gammaproteobacteria</taxon>
        <taxon>Enterobacterales</taxon>
        <taxon>Erwiniaceae</taxon>
        <taxon>Pantoea</taxon>
    </lineage>
</organism>
<keyword evidence="4" id="KW-1185">Reference proteome</keyword>
<dbReference type="RefSeq" id="WP_150013355.1">
    <property type="nucleotide sequence ID" value="NZ_VWVM01000012.1"/>
</dbReference>
<name>A0AB34CGU5_9GAMM</name>
<dbReference type="EMBL" id="VWVM01000012">
    <property type="protein sequence ID" value="KAA6122433.1"/>
    <property type="molecule type" value="Genomic_DNA"/>
</dbReference>
<proteinExistence type="predicted"/>
<dbReference type="InterPro" id="IPR000792">
    <property type="entry name" value="Tscrpt_reg_LuxR_C"/>
</dbReference>
<dbReference type="InterPro" id="IPR036388">
    <property type="entry name" value="WH-like_DNA-bd_sf"/>
</dbReference>
<dbReference type="Proteomes" id="UP000324255">
    <property type="component" value="Unassembled WGS sequence"/>
</dbReference>
<accession>A0AB34CGU5</accession>
<feature type="domain" description="HTH luxR-type" evidence="2">
    <location>
        <begin position="140"/>
        <end position="197"/>
    </location>
</feature>
<evidence type="ECO:0000256" key="1">
    <source>
        <dbReference type="ARBA" id="ARBA00023125"/>
    </source>
</evidence>
<dbReference type="Pfam" id="PF00196">
    <property type="entry name" value="GerE"/>
    <property type="match status" value="1"/>
</dbReference>